<dbReference type="InterPro" id="IPR009829">
    <property type="entry name" value="SKA1"/>
</dbReference>
<dbReference type="GO" id="GO:0072686">
    <property type="term" value="C:mitotic spindle"/>
    <property type="evidence" value="ECO:0007669"/>
    <property type="project" value="TreeGrafter"/>
</dbReference>
<dbReference type="GO" id="GO:0051301">
    <property type="term" value="P:cell division"/>
    <property type="evidence" value="ECO:0007669"/>
    <property type="project" value="InterPro"/>
</dbReference>
<sequence length="109" mass="12288">MQGRTRGRCARPVDSSKERQASASAFAAKKQGRRRRRRRLFSSPLSVKLQRPAPVVKALEREELRDIAAKEAVKGNHFFLEADIKGPGLKLDNTGKAILTRYLDERDVS</sequence>
<dbReference type="EMBL" id="CAJGYO010000004">
    <property type="protein sequence ID" value="CAD6223769.1"/>
    <property type="molecule type" value="Genomic_DNA"/>
</dbReference>
<reference evidence="3" key="1">
    <citation type="submission" date="2020-10" db="EMBL/GenBank/DDBJ databases">
        <authorList>
            <person name="Han B."/>
            <person name="Lu T."/>
            <person name="Zhao Q."/>
            <person name="Huang X."/>
            <person name="Zhao Y."/>
        </authorList>
    </citation>
    <scope>NUCLEOTIDE SEQUENCE</scope>
</reference>
<dbReference type="GO" id="GO:0031110">
    <property type="term" value="P:regulation of microtubule polymerization or depolymerization"/>
    <property type="evidence" value="ECO:0007669"/>
    <property type="project" value="TreeGrafter"/>
</dbReference>
<dbReference type="OrthoDB" id="5962at2759"/>
<evidence type="ECO:0000313" key="4">
    <source>
        <dbReference type="Proteomes" id="UP000604825"/>
    </source>
</evidence>
<dbReference type="Pfam" id="PF07160">
    <property type="entry name" value="SKA1"/>
    <property type="match status" value="1"/>
</dbReference>
<dbReference type="GO" id="GO:0000278">
    <property type="term" value="P:mitotic cell cycle"/>
    <property type="evidence" value="ECO:0007669"/>
    <property type="project" value="TreeGrafter"/>
</dbReference>
<dbReference type="GO" id="GO:0005876">
    <property type="term" value="C:spindle microtubule"/>
    <property type="evidence" value="ECO:0007669"/>
    <property type="project" value="TreeGrafter"/>
</dbReference>
<dbReference type="Gene3D" id="1.10.10.1890">
    <property type="entry name" value="Ska1 microtubule binding domain-like"/>
    <property type="match status" value="1"/>
</dbReference>
<proteinExistence type="inferred from homology"/>
<evidence type="ECO:0000256" key="1">
    <source>
        <dbReference type="ARBA" id="ARBA00006836"/>
    </source>
</evidence>
<dbReference type="AlphaFoldDB" id="A0A811NEI6"/>
<dbReference type="GO" id="GO:0008017">
    <property type="term" value="F:microtubule binding"/>
    <property type="evidence" value="ECO:0007669"/>
    <property type="project" value="InterPro"/>
</dbReference>
<comment type="caution">
    <text evidence="3">The sequence shown here is derived from an EMBL/GenBank/DDBJ whole genome shotgun (WGS) entry which is preliminary data.</text>
</comment>
<dbReference type="PANTHER" id="PTHR28573">
    <property type="entry name" value="SPINDLE AND KINETOCHORE-ASSOCIATED PROTEIN 1"/>
    <property type="match status" value="1"/>
</dbReference>
<gene>
    <name evidence="3" type="ORF">NCGR_LOCUS16160</name>
</gene>
<dbReference type="GO" id="GO:0000940">
    <property type="term" value="C:outer kinetochore"/>
    <property type="evidence" value="ECO:0007669"/>
    <property type="project" value="TreeGrafter"/>
</dbReference>
<evidence type="ECO:0000313" key="3">
    <source>
        <dbReference type="EMBL" id="CAD6223769.1"/>
    </source>
</evidence>
<dbReference type="InterPro" id="IPR042031">
    <property type="entry name" value="SKA1_MBD_sf"/>
</dbReference>
<evidence type="ECO:0000256" key="2">
    <source>
        <dbReference type="SAM" id="MobiDB-lite"/>
    </source>
</evidence>
<keyword evidence="4" id="KW-1185">Reference proteome</keyword>
<comment type="similarity">
    <text evidence="1">Belongs to the SKA1 family.</text>
</comment>
<name>A0A811NEI6_9POAL</name>
<feature type="compositionally biased region" description="Basic residues" evidence="2">
    <location>
        <begin position="30"/>
        <end position="40"/>
    </location>
</feature>
<protein>
    <submittedName>
        <fullName evidence="3">Uncharacterized protein</fullName>
    </submittedName>
</protein>
<organism evidence="3 4">
    <name type="scientific">Miscanthus lutarioriparius</name>
    <dbReference type="NCBI Taxonomy" id="422564"/>
    <lineage>
        <taxon>Eukaryota</taxon>
        <taxon>Viridiplantae</taxon>
        <taxon>Streptophyta</taxon>
        <taxon>Embryophyta</taxon>
        <taxon>Tracheophyta</taxon>
        <taxon>Spermatophyta</taxon>
        <taxon>Magnoliopsida</taxon>
        <taxon>Liliopsida</taxon>
        <taxon>Poales</taxon>
        <taxon>Poaceae</taxon>
        <taxon>PACMAD clade</taxon>
        <taxon>Panicoideae</taxon>
        <taxon>Andropogonodae</taxon>
        <taxon>Andropogoneae</taxon>
        <taxon>Saccharinae</taxon>
        <taxon>Miscanthus</taxon>
    </lineage>
</organism>
<dbReference type="PANTHER" id="PTHR28573:SF1">
    <property type="entry name" value="SPINDLE AND KINETOCHORE-ASSOCIATED PROTEIN 1"/>
    <property type="match status" value="1"/>
</dbReference>
<dbReference type="Proteomes" id="UP000604825">
    <property type="component" value="Unassembled WGS sequence"/>
</dbReference>
<dbReference type="GO" id="GO:0007059">
    <property type="term" value="P:chromosome segregation"/>
    <property type="evidence" value="ECO:0007669"/>
    <property type="project" value="InterPro"/>
</dbReference>
<feature type="region of interest" description="Disordered" evidence="2">
    <location>
        <begin position="1"/>
        <end position="44"/>
    </location>
</feature>
<accession>A0A811NEI6</accession>